<dbReference type="AlphaFoldDB" id="A0A4R4JTL4"/>
<evidence type="ECO:0000259" key="11">
    <source>
        <dbReference type="PROSITE" id="PS50929"/>
    </source>
</evidence>
<dbReference type="GO" id="GO:0006508">
    <property type="term" value="P:proteolysis"/>
    <property type="evidence" value="ECO:0007669"/>
    <property type="project" value="InterPro"/>
</dbReference>
<dbReference type="CDD" id="cd18571">
    <property type="entry name" value="ABC_6TM_peptidase_like"/>
    <property type="match status" value="1"/>
</dbReference>
<organism evidence="13 14">
    <name type="scientific">Arundinibacter roseus</name>
    <dbReference type="NCBI Taxonomy" id="2070510"/>
    <lineage>
        <taxon>Bacteria</taxon>
        <taxon>Pseudomonadati</taxon>
        <taxon>Bacteroidota</taxon>
        <taxon>Cytophagia</taxon>
        <taxon>Cytophagales</taxon>
        <taxon>Spirosomataceae</taxon>
        <taxon>Arundinibacter</taxon>
    </lineage>
</organism>
<keyword evidence="4" id="KW-0067">ATP-binding</keyword>
<comment type="subcellular location">
    <subcellularLocation>
        <location evidence="1">Cell membrane</location>
        <topology evidence="1">Multi-pass membrane protein</topology>
    </subcellularLocation>
</comment>
<evidence type="ECO:0000256" key="4">
    <source>
        <dbReference type="ARBA" id="ARBA00022840"/>
    </source>
</evidence>
<evidence type="ECO:0000256" key="8">
    <source>
        <dbReference type="ARBA" id="ARBA00043264"/>
    </source>
</evidence>
<dbReference type="InterPro" id="IPR039421">
    <property type="entry name" value="Type_1_exporter"/>
</dbReference>
<feature type="transmembrane region" description="Helical" evidence="9">
    <location>
        <begin position="252"/>
        <end position="279"/>
    </location>
</feature>
<dbReference type="SMART" id="SM00382">
    <property type="entry name" value="AAA"/>
    <property type="match status" value="1"/>
</dbReference>
<dbReference type="Gene3D" id="3.40.50.300">
    <property type="entry name" value="P-loop containing nucleotide triphosphate hydrolases"/>
    <property type="match status" value="1"/>
</dbReference>
<dbReference type="PANTHER" id="PTHR24221:SF654">
    <property type="entry name" value="ATP-BINDING CASSETTE SUB-FAMILY B MEMBER 6"/>
    <property type="match status" value="1"/>
</dbReference>
<dbReference type="GO" id="GO:0140359">
    <property type="term" value="F:ABC-type transporter activity"/>
    <property type="evidence" value="ECO:0007669"/>
    <property type="project" value="InterPro"/>
</dbReference>
<dbReference type="GO" id="GO:0015031">
    <property type="term" value="P:protein transport"/>
    <property type="evidence" value="ECO:0007669"/>
    <property type="project" value="UniProtKB-KW"/>
</dbReference>
<dbReference type="Gene3D" id="3.90.70.10">
    <property type="entry name" value="Cysteine proteinases"/>
    <property type="match status" value="1"/>
</dbReference>
<dbReference type="InterPro" id="IPR005074">
    <property type="entry name" value="Peptidase_C39"/>
</dbReference>
<dbReference type="Proteomes" id="UP000295706">
    <property type="component" value="Unassembled WGS sequence"/>
</dbReference>
<dbReference type="CDD" id="cd02418">
    <property type="entry name" value="Peptidase_C39B"/>
    <property type="match status" value="1"/>
</dbReference>
<keyword evidence="5" id="KW-0653">Protein transport</keyword>
<keyword evidence="7 9" id="KW-0472">Membrane</keyword>
<dbReference type="PROSITE" id="PS00211">
    <property type="entry name" value="ABC_TRANSPORTER_1"/>
    <property type="match status" value="1"/>
</dbReference>
<evidence type="ECO:0000256" key="3">
    <source>
        <dbReference type="ARBA" id="ARBA00022741"/>
    </source>
</evidence>
<dbReference type="InterPro" id="IPR017871">
    <property type="entry name" value="ABC_transporter-like_CS"/>
</dbReference>
<feature type="domain" description="ABC transmembrane type-1" evidence="11">
    <location>
        <begin position="221"/>
        <end position="498"/>
    </location>
</feature>
<dbReference type="Pfam" id="PF00005">
    <property type="entry name" value="ABC_tran"/>
    <property type="match status" value="1"/>
</dbReference>
<keyword evidence="3" id="KW-0547">Nucleotide-binding</keyword>
<dbReference type="GO" id="GO:0034040">
    <property type="term" value="F:ATPase-coupled lipid transmembrane transporter activity"/>
    <property type="evidence" value="ECO:0007669"/>
    <property type="project" value="TreeGrafter"/>
</dbReference>
<dbReference type="PANTHER" id="PTHR24221">
    <property type="entry name" value="ATP-BINDING CASSETTE SUB-FAMILY B"/>
    <property type="match status" value="1"/>
</dbReference>
<keyword evidence="14" id="KW-1185">Reference proteome</keyword>
<feature type="domain" description="Peptidase C39" evidence="12">
    <location>
        <begin position="9"/>
        <end position="131"/>
    </location>
</feature>
<dbReference type="Pfam" id="PF00664">
    <property type="entry name" value="ABC_membrane"/>
    <property type="match status" value="1"/>
</dbReference>
<evidence type="ECO:0000313" key="13">
    <source>
        <dbReference type="EMBL" id="TDB57958.1"/>
    </source>
</evidence>
<evidence type="ECO:0000259" key="12">
    <source>
        <dbReference type="PROSITE" id="PS50990"/>
    </source>
</evidence>
<keyword evidence="2 9" id="KW-0812">Transmembrane</keyword>
<accession>A0A4R4JTL4</accession>
<keyword evidence="5" id="KW-0813">Transport</keyword>
<dbReference type="PROSITE" id="PS50929">
    <property type="entry name" value="ABC_TM1F"/>
    <property type="match status" value="1"/>
</dbReference>
<evidence type="ECO:0000256" key="2">
    <source>
        <dbReference type="ARBA" id="ARBA00022692"/>
    </source>
</evidence>
<evidence type="ECO:0000259" key="10">
    <source>
        <dbReference type="PROSITE" id="PS50893"/>
    </source>
</evidence>
<reference evidence="13 14" key="1">
    <citation type="submission" date="2019-02" db="EMBL/GenBank/DDBJ databases">
        <title>Arundinibacter roseus gen. nov., sp. nov., a new member of the family Cytophagaceae.</title>
        <authorList>
            <person name="Szuroczki S."/>
            <person name="Khayer B."/>
            <person name="Sproer C."/>
            <person name="Toumi M."/>
            <person name="Szabo A."/>
            <person name="Felfoldi T."/>
            <person name="Schumann P."/>
            <person name="Toth E."/>
        </authorList>
    </citation>
    <scope>NUCLEOTIDE SEQUENCE [LARGE SCALE GENOMIC DNA]</scope>
    <source>
        <strain evidence="13 14">DMA-k-7a</strain>
    </source>
</reference>
<evidence type="ECO:0000256" key="1">
    <source>
        <dbReference type="ARBA" id="ARBA00004651"/>
    </source>
</evidence>
<feature type="transmembrane region" description="Helical" evidence="9">
    <location>
        <begin position="326"/>
        <end position="349"/>
    </location>
</feature>
<dbReference type="GO" id="GO:0005524">
    <property type="term" value="F:ATP binding"/>
    <property type="evidence" value="ECO:0007669"/>
    <property type="project" value="UniProtKB-KW"/>
</dbReference>
<name>A0A4R4JTL4_9BACT</name>
<feature type="domain" description="ABC transporter" evidence="10">
    <location>
        <begin position="532"/>
        <end position="792"/>
    </location>
</feature>
<dbReference type="RefSeq" id="WP_132122396.1">
    <property type="nucleotide sequence ID" value="NZ_SMJU01000026.1"/>
</dbReference>
<comment type="caution">
    <text evidence="13">The sequence shown here is derived from an EMBL/GenBank/DDBJ whole genome shotgun (WGS) entry which is preliminary data.</text>
</comment>
<proteinExistence type="predicted"/>
<dbReference type="EMBL" id="SMJU01000026">
    <property type="protein sequence ID" value="TDB57958.1"/>
    <property type="molecule type" value="Genomic_DNA"/>
</dbReference>
<feature type="transmembrane region" description="Helical" evidence="9">
    <location>
        <begin position="355"/>
        <end position="374"/>
    </location>
</feature>
<gene>
    <name evidence="13" type="ORF">EZE20_23475</name>
</gene>
<dbReference type="GO" id="GO:0043213">
    <property type="term" value="P:bacteriocin transport"/>
    <property type="evidence" value="ECO:0007669"/>
    <property type="project" value="UniProtKB-KW"/>
</dbReference>
<dbReference type="GO" id="GO:0008233">
    <property type="term" value="F:peptidase activity"/>
    <property type="evidence" value="ECO:0007669"/>
    <property type="project" value="InterPro"/>
</dbReference>
<evidence type="ECO:0000313" key="14">
    <source>
        <dbReference type="Proteomes" id="UP000295706"/>
    </source>
</evidence>
<dbReference type="InterPro" id="IPR003439">
    <property type="entry name" value="ABC_transporter-like_ATP-bd"/>
</dbReference>
<evidence type="ECO:0000256" key="6">
    <source>
        <dbReference type="ARBA" id="ARBA00022989"/>
    </source>
</evidence>
<dbReference type="InterPro" id="IPR036640">
    <property type="entry name" value="ABC1_TM_sf"/>
</dbReference>
<evidence type="ECO:0000256" key="7">
    <source>
        <dbReference type="ARBA" id="ARBA00023136"/>
    </source>
</evidence>
<dbReference type="SUPFAM" id="SSF90123">
    <property type="entry name" value="ABC transporter transmembrane region"/>
    <property type="match status" value="1"/>
</dbReference>
<sequence length="798" mass="89025">MKPFPHYRQLENMDCGPTCLRMVAKHYGRHYSAQTMRERAQIGKDGVSMLGIAEAAEAVGFKTVGVRITLDKLVEEIPLPCILHWGQNHFVVLHKITGDSVSRRFLQGIRGGRKPTVDELPVSRGADHQEDIYTPRTQSTTGSALFHIADPASTLVTYSAEEFERRWLSGEHEGQKKGLALLLEPSTRFYEEEGEKVEGLRLGQLMGYLLRYRQLVVQLGLGMLVASGLSLLLPFLTQAVVDVGIGTQNLSFVYLVLVAQLVLTLSSSAVGFLQGWILLHISVRLNLTILSEFLAKLMRLPLSFFDVRQFGDIMQRIGDHQRIESFLTGQTLSVAFSVFNLLMFGFVLAYYHLSIFLVAVGASVLYTLWVVGFLRKRRKLDTKRFEVSSRNQSQIVQLIQGMQDIKLSGAETGKRWEWERTQARLFRWNVQSLSLSQFQQAGAVLINQGKNIFITFLAAKAVIAGELTLGGMVSVQYILGQFNAPIEQMIGFMQSWQDAQISLERLNEVHGLADEEPAGLPLRQEWDQAQDIQIDNLSYTYPGAGNEAVLRNINMTIPYGKTTAIVGTSGSGKTTLLKLLLRFYSPQEGRISLVPGSLNNSLPLISGLPPNYKSASTFGLHLERISHSAWRQQCGVVMQEGFLFSDTIARNIAVNDELIDQDKLHRAAQTANIHEFIESLPMGYHTKIGAEGNGISQGQKQRILIARSVYKDPQLLLFDEATNALDANNEAVILQNLQEFFQGRTVVVVAHRLSTVKNAHQILVMEKGEIVEQGTHAELVAKNGKYFELVSNQLELAV</sequence>
<evidence type="ECO:0000256" key="5">
    <source>
        <dbReference type="ARBA" id="ARBA00022927"/>
    </source>
</evidence>
<protein>
    <submittedName>
        <fullName evidence="13">Peptidase domain-containing ABC transporter</fullName>
    </submittedName>
</protein>
<keyword evidence="8" id="KW-0080">Bacteriocin transport</keyword>
<dbReference type="GO" id="GO:0005886">
    <property type="term" value="C:plasma membrane"/>
    <property type="evidence" value="ECO:0007669"/>
    <property type="project" value="UniProtKB-SubCell"/>
</dbReference>
<dbReference type="GO" id="GO:0016887">
    <property type="term" value="F:ATP hydrolysis activity"/>
    <property type="evidence" value="ECO:0007669"/>
    <property type="project" value="InterPro"/>
</dbReference>
<dbReference type="InterPro" id="IPR003593">
    <property type="entry name" value="AAA+_ATPase"/>
</dbReference>
<dbReference type="InterPro" id="IPR027417">
    <property type="entry name" value="P-loop_NTPase"/>
</dbReference>
<evidence type="ECO:0000256" key="9">
    <source>
        <dbReference type="SAM" id="Phobius"/>
    </source>
</evidence>
<dbReference type="Pfam" id="PF03412">
    <property type="entry name" value="Peptidase_C39"/>
    <property type="match status" value="1"/>
</dbReference>
<dbReference type="PROSITE" id="PS50990">
    <property type="entry name" value="PEPTIDASE_C39"/>
    <property type="match status" value="1"/>
</dbReference>
<dbReference type="Gene3D" id="1.20.1560.10">
    <property type="entry name" value="ABC transporter type 1, transmembrane domain"/>
    <property type="match status" value="1"/>
</dbReference>
<feature type="transmembrane region" description="Helical" evidence="9">
    <location>
        <begin position="215"/>
        <end position="240"/>
    </location>
</feature>
<dbReference type="PROSITE" id="PS50893">
    <property type="entry name" value="ABC_TRANSPORTER_2"/>
    <property type="match status" value="1"/>
</dbReference>
<dbReference type="SUPFAM" id="SSF52540">
    <property type="entry name" value="P-loop containing nucleoside triphosphate hydrolases"/>
    <property type="match status" value="1"/>
</dbReference>
<dbReference type="InterPro" id="IPR011527">
    <property type="entry name" value="ABC1_TM_dom"/>
</dbReference>
<keyword evidence="6 9" id="KW-1133">Transmembrane helix</keyword>
<dbReference type="OrthoDB" id="9769115at2"/>